<dbReference type="Proteomes" id="UP000717624">
    <property type="component" value="Unassembled WGS sequence"/>
</dbReference>
<evidence type="ECO:0000313" key="2">
    <source>
        <dbReference type="EMBL" id="MBM7591113.1"/>
    </source>
</evidence>
<dbReference type="RefSeq" id="WP_204518851.1">
    <property type="nucleotide sequence ID" value="NZ_BAABIN010000014.1"/>
</dbReference>
<dbReference type="SUPFAM" id="SSF54427">
    <property type="entry name" value="NTF2-like"/>
    <property type="match status" value="1"/>
</dbReference>
<proteinExistence type="predicted"/>
<name>A0A938XV97_9BACL</name>
<dbReference type="Gene3D" id="3.10.450.50">
    <property type="match status" value="1"/>
</dbReference>
<evidence type="ECO:0000259" key="1">
    <source>
        <dbReference type="Pfam" id="PF12680"/>
    </source>
</evidence>
<gene>
    <name evidence="2" type="ORF">JOD01_002739</name>
</gene>
<dbReference type="AlphaFoldDB" id="A0A938XV97"/>
<feature type="domain" description="SnoaL-like" evidence="1">
    <location>
        <begin position="11"/>
        <end position="110"/>
    </location>
</feature>
<keyword evidence="3" id="KW-1185">Reference proteome</keyword>
<protein>
    <recommendedName>
        <fullName evidence="1">SnoaL-like domain-containing protein</fullName>
    </recommendedName>
</protein>
<accession>A0A938XV97</accession>
<comment type="caution">
    <text evidence="2">The sequence shown here is derived from an EMBL/GenBank/DDBJ whole genome shotgun (WGS) entry which is preliminary data.</text>
</comment>
<organism evidence="2 3">
    <name type="scientific">Brevibacillus fulvus</name>
    <dbReference type="NCBI Taxonomy" id="1125967"/>
    <lineage>
        <taxon>Bacteria</taxon>
        <taxon>Bacillati</taxon>
        <taxon>Bacillota</taxon>
        <taxon>Bacilli</taxon>
        <taxon>Bacillales</taxon>
        <taxon>Paenibacillaceae</taxon>
        <taxon>Brevibacillus</taxon>
    </lineage>
</organism>
<evidence type="ECO:0000313" key="3">
    <source>
        <dbReference type="Proteomes" id="UP000717624"/>
    </source>
</evidence>
<sequence>MAHQERAEEVVQRQLDFYNKQDLDGFVSTYAKEVELLEHPSGQLLAKGEAALRDRYAKMFRENPNNHAEIKNRTVFGNYVIDLEEVTGRENRGPFQALAIYEVKEGLISRVWFLREEA</sequence>
<dbReference type="InterPro" id="IPR008317">
    <property type="entry name" value="UCP030561"/>
</dbReference>
<dbReference type="PIRSF" id="PIRSF030561">
    <property type="entry name" value="UCP030561"/>
    <property type="match status" value="1"/>
</dbReference>
<reference evidence="2" key="1">
    <citation type="submission" date="2021-01" db="EMBL/GenBank/DDBJ databases">
        <title>Genomic Encyclopedia of Type Strains, Phase IV (KMG-IV): sequencing the most valuable type-strain genomes for metagenomic binning, comparative biology and taxonomic classification.</title>
        <authorList>
            <person name="Goeker M."/>
        </authorList>
    </citation>
    <scope>NUCLEOTIDE SEQUENCE</scope>
    <source>
        <strain evidence="2">DSM 25523</strain>
    </source>
</reference>
<dbReference type="Pfam" id="PF12680">
    <property type="entry name" value="SnoaL_2"/>
    <property type="match status" value="1"/>
</dbReference>
<dbReference type="EMBL" id="JAFBEB010000009">
    <property type="protein sequence ID" value="MBM7591113.1"/>
    <property type="molecule type" value="Genomic_DNA"/>
</dbReference>
<dbReference type="InterPro" id="IPR037401">
    <property type="entry name" value="SnoaL-like"/>
</dbReference>
<dbReference type="InterPro" id="IPR032710">
    <property type="entry name" value="NTF2-like_dom_sf"/>
</dbReference>